<name>A0A9Q4AKS0_9HYPH</name>
<reference evidence="1" key="1">
    <citation type="submission" date="2022-06" db="EMBL/GenBank/DDBJ databases">
        <title>Devosia sp. XJ19-45 genome assembly.</title>
        <authorList>
            <person name="Li B."/>
            <person name="Cai M."/>
            <person name="Nie G."/>
            <person name="Li W."/>
        </authorList>
    </citation>
    <scope>NUCLEOTIDE SEQUENCE</scope>
    <source>
        <strain evidence="1">XJ19-45</strain>
    </source>
</reference>
<dbReference type="EMBL" id="JAMWDU010000001">
    <property type="protein sequence ID" value="MCP8885859.1"/>
    <property type="molecule type" value="Genomic_DNA"/>
</dbReference>
<dbReference type="InterPro" id="IPR009560">
    <property type="entry name" value="DUF1176"/>
</dbReference>
<comment type="caution">
    <text evidence="1">The sequence shown here is derived from an EMBL/GenBank/DDBJ whole genome shotgun (WGS) entry which is preliminary data.</text>
</comment>
<dbReference type="Proteomes" id="UP001060275">
    <property type="component" value="Unassembled WGS sequence"/>
</dbReference>
<gene>
    <name evidence="1" type="ORF">NF348_01940</name>
</gene>
<keyword evidence="2" id="KW-1185">Reference proteome</keyword>
<evidence type="ECO:0000313" key="1">
    <source>
        <dbReference type="EMBL" id="MCP8885859.1"/>
    </source>
</evidence>
<protein>
    <submittedName>
        <fullName evidence="1">DUF1176 domain-containing protein</fullName>
    </submittedName>
</protein>
<sequence length="173" mass="19249">MKLHALAGGDWCQPDAVPSDADGAFKSWTFTYQPSWSEDAEREEVTLFRVWCMSGAYNVNHAYYILTPHEGLLPLSFAMPTYEAIYGEAEGADGPLESLKMTGMGTSNFLVNSDFDPESLTITAHSFWRGVGDASSSGWWTFVDGAFRLQQFDIDASYDGEVNPETILNYWEG</sequence>
<dbReference type="Pfam" id="PF06674">
    <property type="entry name" value="DUF1176"/>
    <property type="match status" value="1"/>
</dbReference>
<dbReference type="AlphaFoldDB" id="A0A9Q4AKS0"/>
<evidence type="ECO:0000313" key="2">
    <source>
        <dbReference type="Proteomes" id="UP001060275"/>
    </source>
</evidence>
<accession>A0A9Q4AKS0</accession>
<dbReference type="RefSeq" id="WP_254672940.1">
    <property type="nucleotide sequence ID" value="NZ_JAMWDU010000001.1"/>
</dbReference>
<organism evidence="1 2">
    <name type="scientific">Devosia ureilytica</name>
    <dbReference type="NCBI Taxonomy" id="2952754"/>
    <lineage>
        <taxon>Bacteria</taxon>
        <taxon>Pseudomonadati</taxon>
        <taxon>Pseudomonadota</taxon>
        <taxon>Alphaproteobacteria</taxon>
        <taxon>Hyphomicrobiales</taxon>
        <taxon>Devosiaceae</taxon>
        <taxon>Devosia</taxon>
    </lineage>
</organism>
<proteinExistence type="predicted"/>